<dbReference type="Proteomes" id="UP000245916">
    <property type="component" value="Unassembled WGS sequence"/>
</dbReference>
<reference evidence="3 4" key="1">
    <citation type="submission" date="2018-05" db="EMBL/GenBank/DDBJ databases">
        <title>Genome of Sphingosinicella humi QZX222.</title>
        <authorList>
            <person name="Qiao Z."/>
            <person name="Wang G."/>
        </authorList>
    </citation>
    <scope>NUCLEOTIDE SEQUENCE [LARGE SCALE GENOMIC DNA]</scope>
    <source>
        <strain evidence="3 4">QZX222</strain>
    </source>
</reference>
<dbReference type="SUPFAM" id="SSF48695">
    <property type="entry name" value="Multiheme cytochromes"/>
    <property type="match status" value="1"/>
</dbReference>
<dbReference type="AlphaFoldDB" id="A0A2U2IZ61"/>
<keyword evidence="2" id="KW-0472">Membrane</keyword>
<accession>A0A2U2IZ61</accession>
<feature type="compositionally biased region" description="Basic and acidic residues" evidence="1">
    <location>
        <begin position="202"/>
        <end position="213"/>
    </location>
</feature>
<evidence type="ECO:0000256" key="2">
    <source>
        <dbReference type="SAM" id="Phobius"/>
    </source>
</evidence>
<dbReference type="RefSeq" id="WP_109272425.1">
    <property type="nucleotide sequence ID" value="NZ_QFFF01000002.1"/>
</dbReference>
<dbReference type="PANTHER" id="PTHR39425:SF1">
    <property type="entry name" value="CYTOCHROME C7-LIKE DOMAIN-CONTAINING PROTEIN"/>
    <property type="match status" value="1"/>
</dbReference>
<keyword evidence="4" id="KW-1185">Reference proteome</keyword>
<protein>
    <submittedName>
        <fullName evidence="3">Cytochrome C</fullName>
    </submittedName>
</protein>
<evidence type="ECO:0000313" key="4">
    <source>
        <dbReference type="Proteomes" id="UP000245916"/>
    </source>
</evidence>
<organism evidence="3 4">
    <name type="scientific">Allosphingosinicella humi</name>
    <dbReference type="NCBI Taxonomy" id="2068657"/>
    <lineage>
        <taxon>Bacteria</taxon>
        <taxon>Pseudomonadati</taxon>
        <taxon>Pseudomonadota</taxon>
        <taxon>Alphaproteobacteria</taxon>
        <taxon>Sphingomonadales</taxon>
        <taxon>Sphingomonadaceae</taxon>
        <taxon>Allosphingosinicella</taxon>
    </lineage>
</organism>
<evidence type="ECO:0000313" key="3">
    <source>
        <dbReference type="EMBL" id="PWG01364.1"/>
    </source>
</evidence>
<evidence type="ECO:0000256" key="1">
    <source>
        <dbReference type="SAM" id="MobiDB-lite"/>
    </source>
</evidence>
<feature type="transmembrane region" description="Helical" evidence="2">
    <location>
        <begin position="12"/>
        <end position="33"/>
    </location>
</feature>
<sequence length="240" mass="26265">MAQIFSARTDRLLRRLLLALPLLFVLLLGIGFYQFRSDAHWGVGRTAEQPIGFRHDLHVRELGLDCAFCHGGAARAAAAGMPSASACLVCHSQLWRGVDALRPLFTSVELGQPIEWKSLYRLPEHTRFHHGAHAASGIGCAACHGDVATMVKTEKAEPLSMAWCLDCHRQVGERGQQNRTAALTPLRHSRESGNPASSLPEARQEQRDSRFRGSDGSGVLAAEDVAFANPRLTDCSTCHY</sequence>
<comment type="caution">
    <text evidence="3">The sequence shown here is derived from an EMBL/GenBank/DDBJ whole genome shotgun (WGS) entry which is preliminary data.</text>
</comment>
<keyword evidence="2" id="KW-0812">Transmembrane</keyword>
<dbReference type="Gene3D" id="3.90.10.10">
    <property type="entry name" value="Cytochrome C3"/>
    <property type="match status" value="2"/>
</dbReference>
<name>A0A2U2IZ61_9SPHN</name>
<dbReference type="PANTHER" id="PTHR39425">
    <property type="entry name" value="LIPOPROTEIN CYTOCHROME C"/>
    <property type="match status" value="1"/>
</dbReference>
<feature type="region of interest" description="Disordered" evidence="1">
    <location>
        <begin position="176"/>
        <end position="216"/>
    </location>
</feature>
<proteinExistence type="predicted"/>
<dbReference type="OrthoDB" id="9814800at2"/>
<dbReference type="CDD" id="cd08168">
    <property type="entry name" value="Cytochrom_C3"/>
    <property type="match status" value="1"/>
</dbReference>
<dbReference type="EMBL" id="QFFF01000002">
    <property type="protein sequence ID" value="PWG01364.1"/>
    <property type="molecule type" value="Genomic_DNA"/>
</dbReference>
<keyword evidence="2" id="KW-1133">Transmembrane helix</keyword>
<gene>
    <name evidence="3" type="ORF">DF286_14685</name>
</gene>
<dbReference type="InterPro" id="IPR036280">
    <property type="entry name" value="Multihaem_cyt_sf"/>
</dbReference>